<dbReference type="Pfam" id="PF08240">
    <property type="entry name" value="ADH_N"/>
    <property type="match status" value="1"/>
</dbReference>
<feature type="domain" description="Enoyl reductase (ER)" evidence="8">
    <location>
        <begin position="21"/>
        <end position="386"/>
    </location>
</feature>
<dbReference type="Gene3D" id="3.90.180.10">
    <property type="entry name" value="Medium-chain alcohol dehydrogenases, catalytic domain"/>
    <property type="match status" value="1"/>
</dbReference>
<keyword evidence="10" id="KW-1185">Reference proteome</keyword>
<dbReference type="SMART" id="SM00829">
    <property type="entry name" value="PKS_ER"/>
    <property type="match status" value="1"/>
</dbReference>
<dbReference type="GO" id="GO:0004022">
    <property type="term" value="F:alcohol dehydrogenase (NAD+) activity"/>
    <property type="evidence" value="ECO:0007669"/>
    <property type="project" value="TreeGrafter"/>
</dbReference>
<dbReference type="InterPro" id="IPR020843">
    <property type="entry name" value="ER"/>
</dbReference>
<evidence type="ECO:0000313" key="9">
    <source>
        <dbReference type="EMBL" id="KAF6839319.1"/>
    </source>
</evidence>
<dbReference type="InterPro" id="IPR013149">
    <property type="entry name" value="ADH-like_C"/>
</dbReference>
<comment type="similarity">
    <text evidence="2 7">Belongs to the zinc-containing alcohol dehydrogenase family.</text>
</comment>
<dbReference type="CDD" id="cd08297">
    <property type="entry name" value="CAD3"/>
    <property type="match status" value="1"/>
</dbReference>
<dbReference type="InterPro" id="IPR011032">
    <property type="entry name" value="GroES-like_sf"/>
</dbReference>
<protein>
    <submittedName>
        <fullName evidence="9">Alcohol dehydrogenase</fullName>
    </submittedName>
</protein>
<dbReference type="GO" id="GO:0005737">
    <property type="term" value="C:cytoplasm"/>
    <property type="evidence" value="ECO:0007669"/>
    <property type="project" value="TreeGrafter"/>
</dbReference>
<sequence length="389" mass="41403">MATTMGGESNHNRAVVYAEPGTTKTELVELPIPRPGPGEVLVRIQFSGVCHTDYGFCMNAFSSVPFPTPKGQVGGHEGVGEVVAVGAGVTSPAMGDRVGIKYAADACLNCDRCLRGGESSCEKVKLSGYFTPGTFQQYCLSSARYVTPIPDGLGSAEAAPLMCGGVSVYTALKRAEARHGDWIVVAGAGGGLGHLAIQYANALGCRVLAMDLGAKERFCKELGAEMFVDFTAYATEDVLARAVREITGGGARVVLMCSSNKRAYCQAPRWLGFRGKLACLGVPEHSSPAIGEVEDMLNDELTIFGVKTGNRLEAKECLEIAARGKVKTHFQLRRMRSLTKVRPPPEIPAAVVEMDDEGTVSNTLADISPQIFTEMESGEIQGRVVMDLK</sequence>
<dbReference type="PANTHER" id="PTHR42940:SF5">
    <property type="entry name" value="ALCOHOL DEHYDROGENASE 2"/>
    <property type="match status" value="1"/>
</dbReference>
<keyword evidence="3 7" id="KW-0479">Metal-binding</keyword>
<dbReference type="FunFam" id="3.40.50.720:FF:000039">
    <property type="entry name" value="Alcohol dehydrogenase AdhP"/>
    <property type="match status" value="1"/>
</dbReference>
<dbReference type="GO" id="GO:0008270">
    <property type="term" value="F:zinc ion binding"/>
    <property type="evidence" value="ECO:0007669"/>
    <property type="project" value="InterPro"/>
</dbReference>
<keyword evidence="5" id="KW-0560">Oxidoreductase</keyword>
<dbReference type="EMBL" id="WIGM01000115">
    <property type="protein sequence ID" value="KAF6839319.1"/>
    <property type="molecule type" value="Genomic_DNA"/>
</dbReference>
<dbReference type="Gene3D" id="3.40.50.720">
    <property type="entry name" value="NAD(P)-binding Rossmann-like Domain"/>
    <property type="match status" value="1"/>
</dbReference>
<dbReference type="SUPFAM" id="SSF51735">
    <property type="entry name" value="NAD(P)-binding Rossmann-fold domains"/>
    <property type="match status" value="1"/>
</dbReference>
<evidence type="ECO:0000256" key="3">
    <source>
        <dbReference type="ARBA" id="ARBA00022723"/>
    </source>
</evidence>
<organism evidence="9 10">
    <name type="scientific">Colletotrichum musicola</name>
    <dbReference type="NCBI Taxonomy" id="2175873"/>
    <lineage>
        <taxon>Eukaryota</taxon>
        <taxon>Fungi</taxon>
        <taxon>Dikarya</taxon>
        <taxon>Ascomycota</taxon>
        <taxon>Pezizomycotina</taxon>
        <taxon>Sordariomycetes</taxon>
        <taxon>Hypocreomycetidae</taxon>
        <taxon>Glomerellales</taxon>
        <taxon>Glomerellaceae</taxon>
        <taxon>Colletotrichum</taxon>
        <taxon>Colletotrichum orchidearum species complex</taxon>
    </lineage>
</organism>
<evidence type="ECO:0000259" key="8">
    <source>
        <dbReference type="SMART" id="SM00829"/>
    </source>
</evidence>
<comment type="caution">
    <text evidence="9">The sequence shown here is derived from an EMBL/GenBank/DDBJ whole genome shotgun (WGS) entry which is preliminary data.</text>
</comment>
<dbReference type="InterPro" id="IPR002328">
    <property type="entry name" value="ADH_Zn_CS"/>
</dbReference>
<dbReference type="Proteomes" id="UP000639643">
    <property type="component" value="Unassembled WGS sequence"/>
</dbReference>
<evidence type="ECO:0000256" key="6">
    <source>
        <dbReference type="ARBA" id="ARBA00023027"/>
    </source>
</evidence>
<evidence type="ECO:0000256" key="7">
    <source>
        <dbReference type="RuleBase" id="RU361277"/>
    </source>
</evidence>
<evidence type="ECO:0000313" key="10">
    <source>
        <dbReference type="Proteomes" id="UP000639643"/>
    </source>
</evidence>
<dbReference type="Pfam" id="PF00107">
    <property type="entry name" value="ADH_zinc_N"/>
    <property type="match status" value="1"/>
</dbReference>
<proteinExistence type="inferred from homology"/>
<comment type="cofactor">
    <cofactor evidence="1 7">
        <name>Zn(2+)</name>
        <dbReference type="ChEBI" id="CHEBI:29105"/>
    </cofactor>
</comment>
<reference evidence="9" key="1">
    <citation type="journal article" date="2020" name="Phytopathology">
        <title>Genome Sequence Resources of Colletotrichum truncatum, C. plurivorum, C. musicola, and C. sojae: Four Species Pathogenic to Soybean (Glycine max).</title>
        <authorList>
            <person name="Rogerio F."/>
            <person name="Boufleur T.R."/>
            <person name="Ciampi-Guillardi M."/>
            <person name="Sukno S.A."/>
            <person name="Thon M.R."/>
            <person name="Massola Junior N.S."/>
            <person name="Baroncelli R."/>
        </authorList>
    </citation>
    <scope>NUCLEOTIDE SEQUENCE</scope>
    <source>
        <strain evidence="9">LFN0074</strain>
    </source>
</reference>
<dbReference type="InterPro" id="IPR013154">
    <property type="entry name" value="ADH-like_N"/>
</dbReference>
<accession>A0A8H6KX60</accession>
<gene>
    <name evidence="9" type="ORF">CMUS01_04305</name>
</gene>
<dbReference type="PANTHER" id="PTHR42940">
    <property type="entry name" value="ALCOHOL DEHYDROGENASE 1-RELATED"/>
    <property type="match status" value="1"/>
</dbReference>
<evidence type="ECO:0000256" key="5">
    <source>
        <dbReference type="ARBA" id="ARBA00023002"/>
    </source>
</evidence>
<dbReference type="SUPFAM" id="SSF50129">
    <property type="entry name" value="GroES-like"/>
    <property type="match status" value="1"/>
</dbReference>
<evidence type="ECO:0000256" key="4">
    <source>
        <dbReference type="ARBA" id="ARBA00022833"/>
    </source>
</evidence>
<dbReference type="AlphaFoldDB" id="A0A8H6KX60"/>
<dbReference type="OrthoDB" id="1879366at2759"/>
<dbReference type="InterPro" id="IPR036291">
    <property type="entry name" value="NAD(P)-bd_dom_sf"/>
</dbReference>
<evidence type="ECO:0000256" key="2">
    <source>
        <dbReference type="ARBA" id="ARBA00008072"/>
    </source>
</evidence>
<name>A0A8H6KX60_9PEZI</name>
<keyword evidence="4 7" id="KW-0862">Zinc</keyword>
<dbReference type="PROSITE" id="PS00059">
    <property type="entry name" value="ADH_ZINC"/>
    <property type="match status" value="1"/>
</dbReference>
<keyword evidence="6" id="KW-0520">NAD</keyword>
<evidence type="ECO:0000256" key="1">
    <source>
        <dbReference type="ARBA" id="ARBA00001947"/>
    </source>
</evidence>